<dbReference type="InterPro" id="IPR028098">
    <property type="entry name" value="Glyco_trans_4-like_N"/>
</dbReference>
<dbReference type="Pfam" id="PF13439">
    <property type="entry name" value="Glyco_transf_4"/>
    <property type="match status" value="1"/>
</dbReference>
<name>A0ABX2RQ71_9ACTN</name>
<accession>A0ABX2RQ71</accession>
<gene>
    <name evidence="5" type="ORF">HDA35_004056</name>
</gene>
<feature type="region of interest" description="Disordered" evidence="3">
    <location>
        <begin position="403"/>
        <end position="423"/>
    </location>
</feature>
<dbReference type="SUPFAM" id="SSF53756">
    <property type="entry name" value="UDP-Glycosyltransferase/glycogen phosphorylase"/>
    <property type="match status" value="1"/>
</dbReference>
<keyword evidence="1" id="KW-0328">Glycosyltransferase</keyword>
<dbReference type="PANTHER" id="PTHR12526">
    <property type="entry name" value="GLYCOSYLTRANSFERASE"/>
    <property type="match status" value="1"/>
</dbReference>
<dbReference type="RefSeq" id="WP_179804146.1">
    <property type="nucleotide sequence ID" value="NZ_JACCCQ010000001.1"/>
</dbReference>
<dbReference type="Proteomes" id="UP000631553">
    <property type="component" value="Unassembled WGS sequence"/>
</dbReference>
<dbReference type="Gene3D" id="3.40.50.2000">
    <property type="entry name" value="Glycogen Phosphorylase B"/>
    <property type="match status" value="2"/>
</dbReference>
<keyword evidence="2" id="KW-0808">Transferase</keyword>
<reference evidence="5 6" key="1">
    <citation type="submission" date="2020-07" db="EMBL/GenBank/DDBJ databases">
        <title>Sequencing the genomes of 1000 actinobacteria strains.</title>
        <authorList>
            <person name="Klenk H.-P."/>
        </authorList>
    </citation>
    <scope>NUCLEOTIDE SEQUENCE [LARGE SCALE GENOMIC DNA]</scope>
    <source>
        <strain evidence="5 6">DSM 43814</strain>
    </source>
</reference>
<dbReference type="Pfam" id="PF13692">
    <property type="entry name" value="Glyco_trans_1_4"/>
    <property type="match status" value="1"/>
</dbReference>
<comment type="caution">
    <text evidence="5">The sequence shown here is derived from an EMBL/GenBank/DDBJ whole genome shotgun (WGS) entry which is preliminary data.</text>
</comment>
<sequence length="423" mass="45544">MTAESGPRVTLLGFTVPDDVFDEITARDSVLATQTHTFAWAMVRSLRAADCPVQLVSAAPVSTYPRNRQVLFRADRFRQDGVEGTLLGFVNLLGLKHLTRFVAAGRSGSRALRDGRSDVLLVHGVHTPFLWFGALAARRRDLRVVVVLTDPPGVAQPTDGRLLRLLRGVDVALVRAALHRCAGVIALTSALADDFAPGRPRLVTEGIFDPPPGSAPALSTSSQTRDVVYAGGLTRAYGVDRLVEAFRGLPDPDLRLRLYGRGELTDWLRSQAAEDPRISPPTLLDRAELVGRLGQAAVLVNPRPVDQDFVRYSFPSKLIEYLSTGVPVVTTRLPGIPEEYTPWLRFADPDSVNGLRQAIRGVLELPADAARGLGAGAAEFVRSSRGSRPQGLRMRAFLGGLTGRNGGGAPAAPQHHRGSLTSA</sequence>
<feature type="domain" description="Glycosyltransferase subfamily 4-like N-terminal" evidence="4">
    <location>
        <begin position="37"/>
        <end position="196"/>
    </location>
</feature>
<evidence type="ECO:0000259" key="4">
    <source>
        <dbReference type="Pfam" id="PF13439"/>
    </source>
</evidence>
<feature type="compositionally biased region" description="Basic residues" evidence="3">
    <location>
        <begin position="414"/>
        <end position="423"/>
    </location>
</feature>
<dbReference type="EMBL" id="JACCCQ010000001">
    <property type="protein sequence ID" value="NYF58225.1"/>
    <property type="molecule type" value="Genomic_DNA"/>
</dbReference>
<evidence type="ECO:0000313" key="5">
    <source>
        <dbReference type="EMBL" id="NYF58225.1"/>
    </source>
</evidence>
<evidence type="ECO:0000313" key="6">
    <source>
        <dbReference type="Proteomes" id="UP000631553"/>
    </source>
</evidence>
<evidence type="ECO:0000256" key="1">
    <source>
        <dbReference type="ARBA" id="ARBA00022676"/>
    </source>
</evidence>
<organism evidence="5 6">
    <name type="scientific">Micromonospora purpureochromogenes</name>
    <dbReference type="NCBI Taxonomy" id="47872"/>
    <lineage>
        <taxon>Bacteria</taxon>
        <taxon>Bacillati</taxon>
        <taxon>Actinomycetota</taxon>
        <taxon>Actinomycetes</taxon>
        <taxon>Micromonosporales</taxon>
        <taxon>Micromonosporaceae</taxon>
        <taxon>Micromonospora</taxon>
    </lineage>
</organism>
<evidence type="ECO:0000256" key="3">
    <source>
        <dbReference type="SAM" id="MobiDB-lite"/>
    </source>
</evidence>
<keyword evidence="6" id="KW-1185">Reference proteome</keyword>
<evidence type="ECO:0000256" key="2">
    <source>
        <dbReference type="ARBA" id="ARBA00022679"/>
    </source>
</evidence>
<protein>
    <submittedName>
        <fullName evidence="5">Glycosyltransferase involved in cell wall biosynthesis</fullName>
    </submittedName>
</protein>
<dbReference type="PANTHER" id="PTHR12526:SF510">
    <property type="entry name" value="D-INOSITOL 3-PHOSPHATE GLYCOSYLTRANSFERASE"/>
    <property type="match status" value="1"/>
</dbReference>
<proteinExistence type="predicted"/>